<dbReference type="PANTHER" id="PTHR43046">
    <property type="entry name" value="GDP-MANNOSE MANNOSYL HYDROLASE"/>
    <property type="match status" value="1"/>
</dbReference>
<evidence type="ECO:0000256" key="1">
    <source>
        <dbReference type="ARBA" id="ARBA00001946"/>
    </source>
</evidence>
<evidence type="ECO:0000313" key="4">
    <source>
        <dbReference type="EMBL" id="TXR51354.1"/>
    </source>
</evidence>
<dbReference type="PANTHER" id="PTHR43046:SF14">
    <property type="entry name" value="MUTT_NUDIX FAMILY PROTEIN"/>
    <property type="match status" value="1"/>
</dbReference>
<reference evidence="4 5" key="1">
    <citation type="submission" date="2019-07" db="EMBL/GenBank/DDBJ databases">
        <title>Reinekea sp. strain SSH23 genome sequencing and assembly.</title>
        <authorList>
            <person name="Kim I."/>
        </authorList>
    </citation>
    <scope>NUCLEOTIDE SEQUENCE [LARGE SCALE GENOMIC DNA]</scope>
    <source>
        <strain evidence="4 5">SSH23</strain>
    </source>
</reference>
<dbReference type="InterPro" id="IPR020084">
    <property type="entry name" value="NUDIX_hydrolase_CS"/>
</dbReference>
<dbReference type="InterPro" id="IPR015797">
    <property type="entry name" value="NUDIX_hydrolase-like_dom_sf"/>
</dbReference>
<gene>
    <name evidence="4" type="ORF">FME95_12545</name>
</gene>
<comment type="caution">
    <text evidence="4">The sequence shown here is derived from an EMBL/GenBank/DDBJ whole genome shotgun (WGS) entry which is preliminary data.</text>
</comment>
<evidence type="ECO:0000259" key="3">
    <source>
        <dbReference type="PROSITE" id="PS51462"/>
    </source>
</evidence>
<organism evidence="4 5">
    <name type="scientific">Reinekea thalattae</name>
    <dbReference type="NCBI Taxonomy" id="2593301"/>
    <lineage>
        <taxon>Bacteria</taxon>
        <taxon>Pseudomonadati</taxon>
        <taxon>Pseudomonadota</taxon>
        <taxon>Gammaproteobacteria</taxon>
        <taxon>Oceanospirillales</taxon>
        <taxon>Saccharospirillaceae</taxon>
        <taxon>Reinekea</taxon>
    </lineage>
</organism>
<dbReference type="GO" id="GO:0016787">
    <property type="term" value="F:hydrolase activity"/>
    <property type="evidence" value="ECO:0007669"/>
    <property type="project" value="UniProtKB-KW"/>
</dbReference>
<sequence length="143" mass="16418">MNIRNIALCHIEHNGRILVFKGHDSVKDITFHRLLGGGIEFGETAKDTAIRELKEEINVDVDILSPATVFENVFSLNGEPRHEIAFLFAGQFKNKDLYAQEEFIGDENGEPFRAFWVSIDEFLTGQKRLYPEAYLNFLNRLKS</sequence>
<evidence type="ECO:0000256" key="2">
    <source>
        <dbReference type="ARBA" id="ARBA00022801"/>
    </source>
</evidence>
<dbReference type="EMBL" id="VKAD01000003">
    <property type="protein sequence ID" value="TXR51354.1"/>
    <property type="molecule type" value="Genomic_DNA"/>
</dbReference>
<dbReference type="SUPFAM" id="SSF55811">
    <property type="entry name" value="Nudix"/>
    <property type="match status" value="1"/>
</dbReference>
<comment type="cofactor">
    <cofactor evidence="1">
        <name>Mg(2+)</name>
        <dbReference type="ChEBI" id="CHEBI:18420"/>
    </cofactor>
</comment>
<keyword evidence="2" id="KW-0378">Hydrolase</keyword>
<dbReference type="OrthoDB" id="7376250at2"/>
<keyword evidence="5" id="KW-1185">Reference proteome</keyword>
<dbReference type="Gene3D" id="3.90.79.10">
    <property type="entry name" value="Nucleoside Triphosphate Pyrophosphohydrolase"/>
    <property type="match status" value="1"/>
</dbReference>
<dbReference type="PROSITE" id="PS00893">
    <property type="entry name" value="NUDIX_BOX"/>
    <property type="match status" value="1"/>
</dbReference>
<dbReference type="CDD" id="cd04688">
    <property type="entry name" value="NUDIX_Hydrolase"/>
    <property type="match status" value="1"/>
</dbReference>
<dbReference type="PROSITE" id="PS51462">
    <property type="entry name" value="NUDIX"/>
    <property type="match status" value="1"/>
</dbReference>
<proteinExistence type="predicted"/>
<dbReference type="AlphaFoldDB" id="A0A5C8Z229"/>
<evidence type="ECO:0000313" key="5">
    <source>
        <dbReference type="Proteomes" id="UP000321764"/>
    </source>
</evidence>
<dbReference type="InterPro" id="IPR000086">
    <property type="entry name" value="NUDIX_hydrolase_dom"/>
</dbReference>
<dbReference type="Pfam" id="PF00293">
    <property type="entry name" value="NUDIX"/>
    <property type="match status" value="1"/>
</dbReference>
<feature type="domain" description="Nudix hydrolase" evidence="3">
    <location>
        <begin position="1"/>
        <end position="139"/>
    </location>
</feature>
<name>A0A5C8Z229_9GAMM</name>
<protein>
    <submittedName>
        <fullName evidence="4">NUDIX domain-containing protein</fullName>
    </submittedName>
</protein>
<dbReference type="Proteomes" id="UP000321764">
    <property type="component" value="Unassembled WGS sequence"/>
</dbReference>
<accession>A0A5C8Z229</accession>
<dbReference type="RefSeq" id="WP_147714849.1">
    <property type="nucleotide sequence ID" value="NZ_VKAD01000003.1"/>
</dbReference>